<reference evidence="4" key="2">
    <citation type="submission" date="2025-09" db="UniProtKB">
        <authorList>
            <consortium name="Ensembl"/>
        </authorList>
    </citation>
    <scope>IDENTIFICATION</scope>
</reference>
<proteinExistence type="predicted"/>
<keyword evidence="2" id="KW-0175">Coiled coil</keyword>
<dbReference type="SMART" id="SM00454">
    <property type="entry name" value="SAM"/>
    <property type="match status" value="1"/>
</dbReference>
<sequence length="140" mass="15780">MLVWTNEQVVHWVQSVGLKDYSNTLMNSGVHGALIAVDETFDYSSLALILQIPMQNKQARQVLAREFNSVLALGTDRRLEEIEDDKTFRRSPSWRKRFRAREGGGGMGMMAGSMETLPAGFRMPSMPLVPRKQLQPEAKA</sequence>
<dbReference type="SUPFAM" id="SSF47769">
    <property type="entry name" value="SAM/Pointed domain"/>
    <property type="match status" value="1"/>
</dbReference>
<dbReference type="PANTHER" id="PTHR12587:SF5">
    <property type="entry name" value="LIPRIN-ALPHA-4"/>
    <property type="match status" value="1"/>
</dbReference>
<keyword evidence="5" id="KW-1185">Reference proteome</keyword>
<evidence type="ECO:0000259" key="3">
    <source>
        <dbReference type="PROSITE" id="PS50105"/>
    </source>
</evidence>
<dbReference type="GeneTree" id="ENSGT01050000244951"/>
<dbReference type="AlphaFoldDB" id="A0A8C7KER1"/>
<reference evidence="4" key="1">
    <citation type="submission" date="2025-08" db="UniProtKB">
        <authorList>
            <consortium name="Ensembl"/>
        </authorList>
    </citation>
    <scope>IDENTIFICATION</scope>
</reference>
<accession>A0A8C7KER1</accession>
<dbReference type="PANTHER" id="PTHR12587">
    <property type="entry name" value="LAR INTERACTING PROTEIN LIP -RELATED PROTEIN"/>
    <property type="match status" value="1"/>
</dbReference>
<evidence type="ECO:0000313" key="4">
    <source>
        <dbReference type="Ensembl" id="ENSOKIP00005096404.1"/>
    </source>
</evidence>
<dbReference type="InterPro" id="IPR029515">
    <property type="entry name" value="Liprin"/>
</dbReference>
<evidence type="ECO:0000313" key="5">
    <source>
        <dbReference type="Proteomes" id="UP000694557"/>
    </source>
</evidence>
<dbReference type="InterPro" id="IPR001660">
    <property type="entry name" value="SAM"/>
</dbReference>
<protein>
    <recommendedName>
        <fullName evidence="3">SAM domain-containing protein</fullName>
    </recommendedName>
</protein>
<dbReference type="FunFam" id="1.10.150.50:FF:000004">
    <property type="entry name" value="PTPRF interacting protein alpha 1"/>
    <property type="match status" value="1"/>
</dbReference>
<feature type="domain" description="SAM" evidence="3">
    <location>
        <begin position="4"/>
        <end position="73"/>
    </location>
</feature>
<dbReference type="Gene3D" id="1.10.150.50">
    <property type="entry name" value="Transcription Factor, Ets-1"/>
    <property type="match status" value="1"/>
</dbReference>
<evidence type="ECO:0000256" key="2">
    <source>
        <dbReference type="ARBA" id="ARBA00023054"/>
    </source>
</evidence>
<organism evidence="4 5">
    <name type="scientific">Oncorhynchus kisutch</name>
    <name type="common">Coho salmon</name>
    <name type="synonym">Salmo kisutch</name>
    <dbReference type="NCBI Taxonomy" id="8019"/>
    <lineage>
        <taxon>Eukaryota</taxon>
        <taxon>Metazoa</taxon>
        <taxon>Chordata</taxon>
        <taxon>Craniata</taxon>
        <taxon>Vertebrata</taxon>
        <taxon>Euteleostomi</taxon>
        <taxon>Actinopterygii</taxon>
        <taxon>Neopterygii</taxon>
        <taxon>Teleostei</taxon>
        <taxon>Protacanthopterygii</taxon>
        <taxon>Salmoniformes</taxon>
        <taxon>Salmonidae</taxon>
        <taxon>Salmoninae</taxon>
        <taxon>Oncorhynchus</taxon>
    </lineage>
</organism>
<dbReference type="Proteomes" id="UP000694557">
    <property type="component" value="Unassembled WGS sequence"/>
</dbReference>
<dbReference type="GO" id="GO:0050808">
    <property type="term" value="P:synapse organization"/>
    <property type="evidence" value="ECO:0007669"/>
    <property type="project" value="TreeGrafter"/>
</dbReference>
<dbReference type="InterPro" id="IPR013761">
    <property type="entry name" value="SAM/pointed_sf"/>
</dbReference>
<dbReference type="GO" id="GO:0048786">
    <property type="term" value="C:presynaptic active zone"/>
    <property type="evidence" value="ECO:0007669"/>
    <property type="project" value="TreeGrafter"/>
</dbReference>
<name>A0A8C7KER1_ONCKI</name>
<dbReference type="Pfam" id="PF07647">
    <property type="entry name" value="SAM_2"/>
    <property type="match status" value="1"/>
</dbReference>
<evidence type="ECO:0000256" key="1">
    <source>
        <dbReference type="ARBA" id="ARBA00022737"/>
    </source>
</evidence>
<dbReference type="PROSITE" id="PS50105">
    <property type="entry name" value="SAM_DOMAIN"/>
    <property type="match status" value="1"/>
</dbReference>
<keyword evidence="1" id="KW-0677">Repeat</keyword>
<dbReference type="Ensembl" id="ENSOKIT00005103204.1">
    <property type="protein sequence ID" value="ENSOKIP00005096404.1"/>
    <property type="gene ID" value="ENSOKIG00005042282.1"/>
</dbReference>